<sequence>MIRFTSTELRPLLSQTGARQRPLTLEKNSGIYVCVPDECHPGKWLKAWAVGCHPSMDPNGALLADKLIPDSEFSFRTYMDSSLFDAVLNEHHDLTMKPVISDLNNMLTIHKKTHPPLIKFVPVGEYRDQTQWLFDQSLRHFQACVSNAERLSWRTQALYVLDQVIRLDSKRAKPDDRKMFERAVRRLRDRISSLKPDGSVRYF</sequence>
<organism evidence="1 2">
    <name type="scientific">Lonsdalea populi</name>
    <dbReference type="NCBI Taxonomy" id="1172565"/>
    <lineage>
        <taxon>Bacteria</taxon>
        <taxon>Pseudomonadati</taxon>
        <taxon>Pseudomonadota</taxon>
        <taxon>Gammaproteobacteria</taxon>
        <taxon>Enterobacterales</taxon>
        <taxon>Pectobacteriaceae</taxon>
        <taxon>Lonsdalea</taxon>
    </lineage>
</organism>
<reference evidence="1 2" key="1">
    <citation type="submission" date="2016-02" db="EMBL/GenBank/DDBJ databases">
        <title>Species-wide whole genome sequencing reveals diversity, host range in Lonsdalea quercina.</title>
        <authorList>
            <person name="Li Y."/>
        </authorList>
    </citation>
    <scope>NUCLEOTIDE SEQUENCE [LARGE SCALE GENOMIC DNA]</scope>
    <source>
        <strain evidence="1 2">CFCC 12721</strain>
    </source>
</reference>
<name>A0ABX9EMN4_9GAMM</name>
<evidence type="ECO:0000313" key="2">
    <source>
        <dbReference type="Proteomes" id="UP000250186"/>
    </source>
</evidence>
<evidence type="ECO:0000313" key="1">
    <source>
        <dbReference type="EMBL" id="RAT32499.1"/>
    </source>
</evidence>
<comment type="caution">
    <text evidence="1">The sequence shown here is derived from an EMBL/GenBank/DDBJ whole genome shotgun (WGS) entry which is preliminary data.</text>
</comment>
<gene>
    <name evidence="1" type="ORF">AU492_12300</name>
</gene>
<dbReference type="RefSeq" id="WP_112092584.1">
    <property type="nucleotide sequence ID" value="NZ_LUSR01000084.1"/>
</dbReference>
<dbReference type="Proteomes" id="UP000250186">
    <property type="component" value="Unassembled WGS sequence"/>
</dbReference>
<dbReference type="EMBL" id="LUSW01000028">
    <property type="protein sequence ID" value="RAT32499.1"/>
    <property type="molecule type" value="Genomic_DNA"/>
</dbReference>
<proteinExistence type="predicted"/>
<accession>A0ABX9EMN4</accession>
<keyword evidence="2" id="KW-1185">Reference proteome</keyword>
<protein>
    <submittedName>
        <fullName evidence="1">Uncharacterized protein</fullName>
    </submittedName>
</protein>